<feature type="domain" description="PI-PLC Y-box" evidence="1">
    <location>
        <begin position="17"/>
        <end position="51"/>
    </location>
</feature>
<reference evidence="2 3" key="1">
    <citation type="journal article" date="2018" name="Nat. Ecol. Evol.">
        <title>Shark genomes provide insights into elasmobranch evolution and the origin of vertebrates.</title>
        <authorList>
            <person name="Hara Y"/>
            <person name="Yamaguchi K"/>
            <person name="Onimaru K"/>
            <person name="Kadota M"/>
            <person name="Koyanagi M"/>
            <person name="Keeley SD"/>
            <person name="Tatsumi K"/>
            <person name="Tanaka K"/>
            <person name="Motone F"/>
            <person name="Kageyama Y"/>
            <person name="Nozu R"/>
            <person name="Adachi N"/>
            <person name="Nishimura O"/>
            <person name="Nakagawa R"/>
            <person name="Tanegashima C"/>
            <person name="Kiyatake I"/>
            <person name="Matsumoto R"/>
            <person name="Murakumo K"/>
            <person name="Nishida K"/>
            <person name="Terakita A"/>
            <person name="Kuratani S"/>
            <person name="Sato K"/>
            <person name="Hyodo S Kuraku.S."/>
        </authorList>
    </citation>
    <scope>NUCLEOTIDE SEQUENCE [LARGE SCALE GENOMIC DNA]</scope>
</reference>
<dbReference type="Proteomes" id="UP000287033">
    <property type="component" value="Unassembled WGS sequence"/>
</dbReference>
<dbReference type="PROSITE" id="PS50008">
    <property type="entry name" value="PIPLC_Y_DOMAIN"/>
    <property type="match status" value="1"/>
</dbReference>
<evidence type="ECO:0000259" key="1">
    <source>
        <dbReference type="PROSITE" id="PS50008"/>
    </source>
</evidence>
<gene>
    <name evidence="2" type="ORF">chiPu_0026546</name>
</gene>
<dbReference type="Pfam" id="PF00387">
    <property type="entry name" value="PI-PLC-Y"/>
    <property type="match status" value="1"/>
</dbReference>
<dbReference type="GO" id="GO:0004435">
    <property type="term" value="F:phosphatidylinositol-4,5-bisphosphate phospholipase C activity"/>
    <property type="evidence" value="ECO:0007669"/>
    <property type="project" value="InterPro"/>
</dbReference>
<dbReference type="PANTHER" id="PTHR10336:SF31">
    <property type="entry name" value="1-PHOSPHATIDYLINOSITOL 4,5-BISPHOSPHATE PHOSPHODIESTERASE DELTA-4"/>
    <property type="match status" value="1"/>
</dbReference>
<dbReference type="EMBL" id="BEZZ01082299">
    <property type="protein sequence ID" value="GCC42831.1"/>
    <property type="molecule type" value="Genomic_DNA"/>
</dbReference>
<dbReference type="Gene3D" id="3.20.20.190">
    <property type="entry name" value="Phosphatidylinositol (PI) phosphodiesterase"/>
    <property type="match status" value="1"/>
</dbReference>
<dbReference type="PANTHER" id="PTHR10336">
    <property type="entry name" value="PHOSPHOINOSITIDE-SPECIFIC PHOSPHOLIPASE C FAMILY PROTEIN"/>
    <property type="match status" value="1"/>
</dbReference>
<dbReference type="GO" id="GO:0006629">
    <property type="term" value="P:lipid metabolic process"/>
    <property type="evidence" value="ECO:0007669"/>
    <property type="project" value="InterPro"/>
</dbReference>
<dbReference type="AlphaFoldDB" id="A0A401TJJ7"/>
<comment type="caution">
    <text evidence="2">The sequence shown here is derived from an EMBL/GenBank/DDBJ whole genome shotgun (WGS) entry which is preliminary data.</text>
</comment>
<dbReference type="OrthoDB" id="269822at2759"/>
<protein>
    <recommendedName>
        <fullName evidence="1">PI-PLC Y-box domain-containing protein</fullName>
    </recommendedName>
</protein>
<evidence type="ECO:0000313" key="3">
    <source>
        <dbReference type="Proteomes" id="UP000287033"/>
    </source>
</evidence>
<dbReference type="SUPFAM" id="SSF51695">
    <property type="entry name" value="PLC-like phosphodiesterases"/>
    <property type="match status" value="1"/>
</dbReference>
<accession>A0A401TJJ7</accession>
<proteinExistence type="predicted"/>
<dbReference type="InterPro" id="IPR001711">
    <property type="entry name" value="PLipase_C_Pinositol-sp_Y"/>
</dbReference>
<dbReference type="InterPro" id="IPR001192">
    <property type="entry name" value="PI-PLC_fam"/>
</dbReference>
<name>A0A401TJJ7_CHIPU</name>
<dbReference type="GO" id="GO:0035556">
    <property type="term" value="P:intracellular signal transduction"/>
    <property type="evidence" value="ECO:0007669"/>
    <property type="project" value="InterPro"/>
</dbReference>
<dbReference type="GO" id="GO:0005886">
    <property type="term" value="C:plasma membrane"/>
    <property type="evidence" value="ECO:0007669"/>
    <property type="project" value="TreeGrafter"/>
</dbReference>
<evidence type="ECO:0000313" key="2">
    <source>
        <dbReference type="EMBL" id="GCC42831.1"/>
    </source>
</evidence>
<dbReference type="STRING" id="137246.A0A401TJJ7"/>
<feature type="non-terminal residue" evidence="2">
    <location>
        <position position="76"/>
    </location>
</feature>
<organism evidence="2 3">
    <name type="scientific">Chiloscyllium punctatum</name>
    <name type="common">Brownbanded bambooshark</name>
    <name type="synonym">Hemiscyllium punctatum</name>
    <dbReference type="NCBI Taxonomy" id="137246"/>
    <lineage>
        <taxon>Eukaryota</taxon>
        <taxon>Metazoa</taxon>
        <taxon>Chordata</taxon>
        <taxon>Craniata</taxon>
        <taxon>Vertebrata</taxon>
        <taxon>Chondrichthyes</taxon>
        <taxon>Elasmobranchii</taxon>
        <taxon>Galeomorphii</taxon>
        <taxon>Galeoidea</taxon>
        <taxon>Orectolobiformes</taxon>
        <taxon>Hemiscylliidae</taxon>
        <taxon>Chiloscyllium</taxon>
    </lineage>
</organism>
<keyword evidence="3" id="KW-1185">Reference proteome</keyword>
<sequence>MVTALTDTVFPVVSCEVALNFQTAGEEMDLNDGLFSRNARCGFVLKPTFMRTVASNFDPENPRGTAGYRPLNLTIQ</sequence>
<dbReference type="InterPro" id="IPR017946">
    <property type="entry name" value="PLC-like_Pdiesterase_TIM-brl"/>
</dbReference>